<sequence length="207" mass="23092">MERTRPGNWASKLRRFVVAEREEHCDFCSKAIAPRHSHLIERATGKFFCACPQCALVLGTGDRFVALVVRTHALTDFNLTDAEWDDFRIPIDLAFVFHSTPAQGPVAIYPGPAGATQSQLGVAAWTRVVAAHPMLADLDPDVEALLVNRMNGAREYYRVSIDRCYSLIGLIRMHWRGLSGGAEVWDAVHDYFTKLRDEIAPGDMVHG</sequence>
<keyword evidence="2" id="KW-1185">Reference proteome</keyword>
<accession>A0ABU7XHZ1</accession>
<reference evidence="1 2" key="1">
    <citation type="submission" date="2024-02" db="EMBL/GenBank/DDBJ databases">
        <authorList>
            <person name="Grouzdev D."/>
        </authorList>
    </citation>
    <scope>NUCLEOTIDE SEQUENCE [LARGE SCALE GENOMIC DNA]</scope>
    <source>
        <strain evidence="1 2">9N</strain>
    </source>
</reference>
<dbReference type="EMBL" id="JAZHYN010000021">
    <property type="protein sequence ID" value="MEF3366652.1"/>
    <property type="molecule type" value="Genomic_DNA"/>
</dbReference>
<organism evidence="1 2">
    <name type="scientific">Methylocystis borbori</name>
    <dbReference type="NCBI Taxonomy" id="3118750"/>
    <lineage>
        <taxon>Bacteria</taxon>
        <taxon>Pseudomonadati</taxon>
        <taxon>Pseudomonadota</taxon>
        <taxon>Alphaproteobacteria</taxon>
        <taxon>Hyphomicrobiales</taxon>
        <taxon>Methylocystaceae</taxon>
        <taxon>Methylocystis</taxon>
    </lineage>
</organism>
<comment type="caution">
    <text evidence="1">The sequence shown here is derived from an EMBL/GenBank/DDBJ whole genome shotgun (WGS) entry which is preliminary data.</text>
</comment>
<gene>
    <name evidence="1" type="ORF">V3H18_08915</name>
</gene>
<evidence type="ECO:0000313" key="1">
    <source>
        <dbReference type="EMBL" id="MEF3366652.1"/>
    </source>
</evidence>
<dbReference type="RefSeq" id="WP_332081671.1">
    <property type="nucleotide sequence ID" value="NZ_JAZHYN010000021.1"/>
</dbReference>
<dbReference type="Proteomes" id="UP001350748">
    <property type="component" value="Unassembled WGS sequence"/>
</dbReference>
<dbReference type="InterPro" id="IPR045991">
    <property type="entry name" value="DUF5947"/>
</dbReference>
<dbReference type="Pfam" id="PF19372">
    <property type="entry name" value="DUF5947"/>
    <property type="match status" value="1"/>
</dbReference>
<protein>
    <submittedName>
        <fullName evidence="1">DUF5947 family protein</fullName>
    </submittedName>
</protein>
<evidence type="ECO:0000313" key="2">
    <source>
        <dbReference type="Proteomes" id="UP001350748"/>
    </source>
</evidence>
<name>A0ABU7XHZ1_9HYPH</name>
<proteinExistence type="predicted"/>